<dbReference type="CDD" id="cd01992">
    <property type="entry name" value="TilS_N"/>
    <property type="match status" value="1"/>
</dbReference>
<dbReference type="EMBL" id="ML977502">
    <property type="protein sequence ID" value="KAF2131491.1"/>
    <property type="molecule type" value="Genomic_DNA"/>
</dbReference>
<dbReference type="OrthoDB" id="434144at2759"/>
<dbReference type="InterPro" id="IPR014729">
    <property type="entry name" value="Rossmann-like_a/b/a_fold"/>
</dbReference>
<sequence>MEATVIPLSWSEGYDIHDDKRFETDARTLRYQALGKACKANKVSSLLVAHHADDQAETVMMRIMNNRLRSGLQAMQSVEWIPECYGIYGVHHSGQRQGPDPYLDIPFPIERGGIRILRPLLRIEKSRLIATCEEQGVAWAEDKTNSIQTLTARNAIRHVIKNHKLPAVLNVKSLVDISLNMQKRVESHKAHAEKLFDQCPIKMDIQTGCLLVRFPPFASLLNRLIKSASDMNEAKNNAYFLVERVAELVTPKPKAPLSQLAGTIENIYPEFRDPEDELAHYNEARMKNYSVYSVWWRLWDKESPFEDQYLGDNLNGSSSKSREWLLTRQPLDTEEKRNLANQIVYPPAQTVSSTSVSKPTWQFFDGRYWIRLQNYSQDTLIMRIFSKEDLRHLPSPQKPDMTKSPLNGLLPERFITATFNLLKPSDVRFTLPAVFRKDSTTGEETLVGFPTLNVGMGSPGAPQRVCDWNVRYKKIDFGRRSADDIIVPGTSKMNIVTAERRQRGGHKVIKRHNVVIDEPNDPVPGYRRVSGDKDTIAERDKWWHKQQQQIRQDMKDDEVEGL</sequence>
<dbReference type="Pfam" id="PF01171">
    <property type="entry name" value="ATP_bind_3"/>
    <property type="match status" value="1"/>
</dbReference>
<evidence type="ECO:0000256" key="7">
    <source>
        <dbReference type="SAM" id="MobiDB-lite"/>
    </source>
</evidence>
<keyword evidence="2" id="KW-0436">Ligase</keyword>
<evidence type="ECO:0000256" key="2">
    <source>
        <dbReference type="ARBA" id="ARBA00022598"/>
    </source>
</evidence>
<dbReference type="Proteomes" id="UP000799771">
    <property type="component" value="Unassembled WGS sequence"/>
</dbReference>
<evidence type="ECO:0000256" key="6">
    <source>
        <dbReference type="ARBA" id="ARBA00048539"/>
    </source>
</evidence>
<dbReference type="GO" id="GO:0008033">
    <property type="term" value="P:tRNA processing"/>
    <property type="evidence" value="ECO:0007669"/>
    <property type="project" value="UniProtKB-KW"/>
</dbReference>
<evidence type="ECO:0000256" key="1">
    <source>
        <dbReference type="ARBA" id="ARBA00013267"/>
    </source>
</evidence>
<reference evidence="9" key="1">
    <citation type="journal article" date="2020" name="Stud. Mycol.">
        <title>101 Dothideomycetes genomes: a test case for predicting lifestyles and emergence of pathogens.</title>
        <authorList>
            <person name="Haridas S."/>
            <person name="Albert R."/>
            <person name="Binder M."/>
            <person name="Bloem J."/>
            <person name="Labutti K."/>
            <person name="Salamov A."/>
            <person name="Andreopoulos B."/>
            <person name="Baker S."/>
            <person name="Barry K."/>
            <person name="Bills G."/>
            <person name="Bluhm B."/>
            <person name="Cannon C."/>
            <person name="Castanera R."/>
            <person name="Culley D."/>
            <person name="Daum C."/>
            <person name="Ezra D."/>
            <person name="Gonzalez J."/>
            <person name="Henrissat B."/>
            <person name="Kuo A."/>
            <person name="Liang C."/>
            <person name="Lipzen A."/>
            <person name="Lutzoni F."/>
            <person name="Magnuson J."/>
            <person name="Mondo S."/>
            <person name="Nolan M."/>
            <person name="Ohm R."/>
            <person name="Pangilinan J."/>
            <person name="Park H.-J."/>
            <person name="Ramirez L."/>
            <person name="Alfaro M."/>
            <person name="Sun H."/>
            <person name="Tritt A."/>
            <person name="Yoshinaga Y."/>
            <person name="Zwiers L.-H."/>
            <person name="Turgeon B."/>
            <person name="Goodwin S."/>
            <person name="Spatafora J."/>
            <person name="Crous P."/>
            <person name="Grigoriev I."/>
        </authorList>
    </citation>
    <scope>NUCLEOTIDE SEQUENCE</scope>
    <source>
        <strain evidence="9">CBS 119687</strain>
    </source>
</reference>
<dbReference type="RefSeq" id="XP_033525878.1">
    <property type="nucleotide sequence ID" value="XM_033667752.1"/>
</dbReference>
<keyword evidence="4" id="KW-0547">Nucleotide-binding</keyword>
<organism evidence="9 10">
    <name type="scientific">Dothidotthia symphoricarpi CBS 119687</name>
    <dbReference type="NCBI Taxonomy" id="1392245"/>
    <lineage>
        <taxon>Eukaryota</taxon>
        <taxon>Fungi</taxon>
        <taxon>Dikarya</taxon>
        <taxon>Ascomycota</taxon>
        <taxon>Pezizomycotina</taxon>
        <taxon>Dothideomycetes</taxon>
        <taxon>Pleosporomycetidae</taxon>
        <taxon>Pleosporales</taxon>
        <taxon>Dothidotthiaceae</taxon>
        <taxon>Dothidotthia</taxon>
    </lineage>
</organism>
<dbReference type="InterPro" id="IPR012094">
    <property type="entry name" value="tRNA_Ile_lys_synt"/>
</dbReference>
<keyword evidence="5" id="KW-0067">ATP-binding</keyword>
<comment type="catalytic activity">
    <reaction evidence="6">
        <text>cytidine(34) in tRNA(Ile2) + L-lysine + ATP = lysidine(34) in tRNA(Ile2) + AMP + diphosphate + H(+)</text>
        <dbReference type="Rhea" id="RHEA:43744"/>
        <dbReference type="Rhea" id="RHEA-COMP:10625"/>
        <dbReference type="Rhea" id="RHEA-COMP:10670"/>
        <dbReference type="ChEBI" id="CHEBI:15378"/>
        <dbReference type="ChEBI" id="CHEBI:30616"/>
        <dbReference type="ChEBI" id="CHEBI:32551"/>
        <dbReference type="ChEBI" id="CHEBI:33019"/>
        <dbReference type="ChEBI" id="CHEBI:82748"/>
        <dbReference type="ChEBI" id="CHEBI:83665"/>
        <dbReference type="ChEBI" id="CHEBI:456215"/>
        <dbReference type="EC" id="6.3.4.19"/>
    </reaction>
</comment>
<keyword evidence="10" id="KW-1185">Reference proteome</keyword>
<accession>A0A6A6ALY8</accession>
<protein>
    <recommendedName>
        <fullName evidence="1">tRNA(Ile)-lysidine synthetase</fullName>
        <ecNumber evidence="1">6.3.4.19</ecNumber>
    </recommendedName>
</protein>
<dbReference type="Gene3D" id="3.40.50.620">
    <property type="entry name" value="HUPs"/>
    <property type="match status" value="1"/>
</dbReference>
<name>A0A6A6ALY8_9PLEO</name>
<proteinExistence type="predicted"/>
<dbReference type="AlphaFoldDB" id="A0A6A6ALY8"/>
<dbReference type="EC" id="6.3.4.19" evidence="1"/>
<dbReference type="GO" id="GO:0005524">
    <property type="term" value="F:ATP binding"/>
    <property type="evidence" value="ECO:0007669"/>
    <property type="project" value="UniProtKB-KW"/>
</dbReference>
<dbReference type="PANTHER" id="PTHR43033">
    <property type="entry name" value="TRNA(ILE)-LYSIDINE SYNTHASE-RELATED"/>
    <property type="match status" value="1"/>
</dbReference>
<dbReference type="PANTHER" id="PTHR43033:SF1">
    <property type="entry name" value="TRNA(ILE)-LYSIDINE SYNTHASE-RELATED"/>
    <property type="match status" value="1"/>
</dbReference>
<feature type="region of interest" description="Disordered" evidence="7">
    <location>
        <begin position="519"/>
        <end position="562"/>
    </location>
</feature>
<dbReference type="GO" id="GO:0032267">
    <property type="term" value="F:tRNA(Ile)-lysidine synthase activity"/>
    <property type="evidence" value="ECO:0007669"/>
    <property type="project" value="UniProtKB-EC"/>
</dbReference>
<dbReference type="SUPFAM" id="SSF52402">
    <property type="entry name" value="Adenine nucleotide alpha hydrolases-like"/>
    <property type="match status" value="1"/>
</dbReference>
<evidence type="ECO:0000256" key="3">
    <source>
        <dbReference type="ARBA" id="ARBA00022694"/>
    </source>
</evidence>
<evidence type="ECO:0000259" key="8">
    <source>
        <dbReference type="Pfam" id="PF01171"/>
    </source>
</evidence>
<dbReference type="GeneID" id="54408184"/>
<dbReference type="InterPro" id="IPR012795">
    <property type="entry name" value="tRNA_Ile_lys_synt_N"/>
</dbReference>
<dbReference type="InterPro" id="IPR011063">
    <property type="entry name" value="TilS/TtcA_N"/>
</dbReference>
<evidence type="ECO:0000313" key="9">
    <source>
        <dbReference type="EMBL" id="KAF2131491.1"/>
    </source>
</evidence>
<keyword evidence="3" id="KW-0819">tRNA processing</keyword>
<gene>
    <name evidence="9" type="ORF">P153DRAFT_365073</name>
</gene>
<evidence type="ECO:0000256" key="5">
    <source>
        <dbReference type="ARBA" id="ARBA00022840"/>
    </source>
</evidence>
<evidence type="ECO:0000313" key="10">
    <source>
        <dbReference type="Proteomes" id="UP000799771"/>
    </source>
</evidence>
<evidence type="ECO:0000256" key="4">
    <source>
        <dbReference type="ARBA" id="ARBA00022741"/>
    </source>
</evidence>
<feature type="domain" description="tRNA(Ile)-lysidine/2-thiocytidine synthase N-terminal" evidence="8">
    <location>
        <begin position="18"/>
        <end position="158"/>
    </location>
</feature>
<feature type="compositionally biased region" description="Basic and acidic residues" evidence="7">
    <location>
        <begin position="529"/>
        <end position="543"/>
    </location>
</feature>